<feature type="transmembrane region" description="Helical" evidence="1">
    <location>
        <begin position="140"/>
        <end position="161"/>
    </location>
</feature>
<feature type="transmembrane region" description="Helical" evidence="1">
    <location>
        <begin position="287"/>
        <end position="307"/>
    </location>
</feature>
<dbReference type="Pfam" id="PF04235">
    <property type="entry name" value="DUF418"/>
    <property type="match status" value="1"/>
</dbReference>
<evidence type="ECO:0000256" key="1">
    <source>
        <dbReference type="SAM" id="Phobius"/>
    </source>
</evidence>
<comment type="caution">
    <text evidence="3">The sequence shown here is derived from an EMBL/GenBank/DDBJ whole genome shotgun (WGS) entry which is preliminary data.</text>
</comment>
<keyword evidence="4" id="KW-1185">Reference proteome</keyword>
<gene>
    <name evidence="3" type="ORF">M9R61_00160</name>
</gene>
<feature type="transmembrane region" description="Helical" evidence="1">
    <location>
        <begin position="101"/>
        <end position="134"/>
    </location>
</feature>
<reference evidence="3" key="1">
    <citation type="submission" date="2022-05" db="EMBL/GenBank/DDBJ databases">
        <authorList>
            <person name="Colautti A."/>
            <person name="Iacumin L."/>
        </authorList>
    </citation>
    <scope>NUCLEOTIDE SEQUENCE</scope>
    <source>
        <strain evidence="3">DSM 30747</strain>
    </source>
</reference>
<feature type="transmembrane region" description="Helical" evidence="1">
    <location>
        <begin position="21"/>
        <end position="41"/>
    </location>
</feature>
<organism evidence="3 4">
    <name type="scientific">Psychrobacillus psychrodurans</name>
    <dbReference type="NCBI Taxonomy" id="126157"/>
    <lineage>
        <taxon>Bacteria</taxon>
        <taxon>Bacillati</taxon>
        <taxon>Bacillota</taxon>
        <taxon>Bacilli</taxon>
        <taxon>Bacillales</taxon>
        <taxon>Bacillaceae</taxon>
        <taxon>Psychrobacillus</taxon>
    </lineage>
</organism>
<dbReference type="RefSeq" id="WP_269920460.1">
    <property type="nucleotide sequence ID" value="NZ_JAMKBI010000001.1"/>
</dbReference>
<evidence type="ECO:0000313" key="3">
    <source>
        <dbReference type="EMBL" id="MCZ8531751.1"/>
    </source>
</evidence>
<dbReference type="AlphaFoldDB" id="A0A9X3R8H4"/>
<feature type="transmembrane region" description="Helical" evidence="1">
    <location>
        <begin position="349"/>
        <end position="367"/>
    </location>
</feature>
<proteinExistence type="predicted"/>
<dbReference type="PANTHER" id="PTHR30590">
    <property type="entry name" value="INNER MEMBRANE PROTEIN"/>
    <property type="match status" value="1"/>
</dbReference>
<keyword evidence="1" id="KW-0812">Transmembrane</keyword>
<name>A0A9X3R8H4_9BACI</name>
<dbReference type="EMBL" id="JAMKBI010000001">
    <property type="protein sequence ID" value="MCZ8531751.1"/>
    <property type="molecule type" value="Genomic_DNA"/>
</dbReference>
<feature type="transmembrane region" description="Helical" evidence="1">
    <location>
        <begin position="211"/>
        <end position="232"/>
    </location>
</feature>
<keyword evidence="1" id="KW-1133">Transmembrane helix</keyword>
<accession>A0A9X3R8H4</accession>
<feature type="transmembrane region" description="Helical" evidence="1">
    <location>
        <begin position="319"/>
        <end position="337"/>
    </location>
</feature>
<dbReference type="InterPro" id="IPR052529">
    <property type="entry name" value="Bact_Transport_Assoc"/>
</dbReference>
<sequence length="398" mass="44615">MLIKPTGVNERIISIDVMRGFALLGIFVVNMLFFHTPYIYINPYTWYQNPSDYETFKMIDIFVQGSVYPLFSMLFGYGLAMQYMKSEANGSPFSKFAVRRLSVLLIIGCIHAFLIWAGDILITYALAGFVLILLIRLKPIWLLLISIFLFLIPNGLLNGLVYLGSLIEPDAMVIYTGIQEIEASIVAYGQGSWGDIFSQRLADWLYMSGNGLIIISMLFTIVPFLLLGAAAAKWKLIERARELKVFWIITVLVTLIAGTAIKWLPYLTEANLFTMSVQDTFGGPLQAIAYAGVIAMVCSIPIGAKILSPISKAGRMSMTIYLMQSIIATTIFYSYGFGLYGKIDISTGTWMAVGIFALQIVFAEFWFMKFKQGPVELLWRKLTYSNSLSKIGEKETNL</sequence>
<dbReference type="Proteomes" id="UP001152172">
    <property type="component" value="Unassembled WGS sequence"/>
</dbReference>
<dbReference type="InterPro" id="IPR007349">
    <property type="entry name" value="DUF418"/>
</dbReference>
<feature type="transmembrane region" description="Helical" evidence="1">
    <location>
        <begin position="244"/>
        <end position="267"/>
    </location>
</feature>
<evidence type="ECO:0000313" key="4">
    <source>
        <dbReference type="Proteomes" id="UP001152172"/>
    </source>
</evidence>
<feature type="transmembrane region" description="Helical" evidence="1">
    <location>
        <begin position="61"/>
        <end position="80"/>
    </location>
</feature>
<protein>
    <submittedName>
        <fullName evidence="3">DUF418 domain-containing protein</fullName>
    </submittedName>
</protein>
<keyword evidence="1" id="KW-0472">Membrane</keyword>
<dbReference type="PANTHER" id="PTHR30590:SF2">
    <property type="entry name" value="INNER MEMBRANE PROTEIN"/>
    <property type="match status" value="1"/>
</dbReference>
<evidence type="ECO:0000259" key="2">
    <source>
        <dbReference type="Pfam" id="PF04235"/>
    </source>
</evidence>
<feature type="domain" description="DUF418" evidence="2">
    <location>
        <begin position="232"/>
        <end position="385"/>
    </location>
</feature>